<dbReference type="SUPFAM" id="SSF56059">
    <property type="entry name" value="Glutathione synthetase ATP-binding domain-like"/>
    <property type="match status" value="1"/>
</dbReference>
<accession>A0A366EFC0</accession>
<organism evidence="1 2">
    <name type="scientific">Rossellomorea aquimaris</name>
    <dbReference type="NCBI Taxonomy" id="189382"/>
    <lineage>
        <taxon>Bacteria</taxon>
        <taxon>Bacillati</taxon>
        <taxon>Bacillota</taxon>
        <taxon>Bacilli</taxon>
        <taxon>Bacillales</taxon>
        <taxon>Bacillaceae</taxon>
        <taxon>Rossellomorea</taxon>
    </lineage>
</organism>
<evidence type="ECO:0000313" key="1">
    <source>
        <dbReference type="EMBL" id="RBP00155.1"/>
    </source>
</evidence>
<protein>
    <submittedName>
        <fullName evidence="1">YheC/D-like protein</fullName>
    </submittedName>
</protein>
<sequence length="445" mass="51199">MKIKCSFSSQKHQHDHHHLYIPKQMMNRYPFQRNMTLKCGNSSLNVICREATSDSLQIMLETSDSLFSSMPNLENIWISIDSRHSIIHIGPVVALLINQFSLNTLHSHSLKDYFTECQTWFQRKGGFFYLIPLSSFVGDLPEGVVFLDQDWELKTLPAPHVIYNRCHSRKVERTPSFEKALTQSEERNIHVFNSGFLSKDEVYNALKDSPSLVQHIPKTVQGFDSLEEMLSLYKDVFVKGINGSKGRYIMRIQKRENEFIMYQNSFTSQSPLSFSTYSSLYKQIRSWCNPSSYLVQETIPFLTVEGQPLDFRFLCHLNGKGNWEIVSSVARIASRDQFVANVDQGGRIAKPLAILQTVFSPKESIRVLNDMKKLCTSSARLLSDTVEGHYAELGIDVGIDESGKPWLIEVNSKPSKRTYLENDRIRPSVKALYEYSFSKWMNKED</sequence>
<dbReference type="RefSeq" id="WP_181778241.1">
    <property type="nucleotide sequence ID" value="NZ_QNRJ01000026.1"/>
</dbReference>
<dbReference type="InterPro" id="IPR026838">
    <property type="entry name" value="YheC/D"/>
</dbReference>
<dbReference type="AlphaFoldDB" id="A0A366EFC0"/>
<proteinExistence type="predicted"/>
<reference evidence="1 2" key="1">
    <citation type="submission" date="2018-06" db="EMBL/GenBank/DDBJ databases">
        <title>Freshwater and sediment microbial communities from various areas in North America, analyzing microbe dynamics in response to fracking.</title>
        <authorList>
            <person name="Lamendella R."/>
        </authorList>
    </citation>
    <scope>NUCLEOTIDE SEQUENCE [LARGE SCALE GENOMIC DNA]</scope>
    <source>
        <strain evidence="1 2">97B</strain>
    </source>
</reference>
<dbReference type="EMBL" id="QNRJ01000026">
    <property type="protein sequence ID" value="RBP00155.1"/>
    <property type="molecule type" value="Genomic_DNA"/>
</dbReference>
<dbReference type="Pfam" id="PF14398">
    <property type="entry name" value="ATPgrasp_YheCD"/>
    <property type="match status" value="1"/>
</dbReference>
<dbReference type="Proteomes" id="UP000252118">
    <property type="component" value="Unassembled WGS sequence"/>
</dbReference>
<gene>
    <name evidence="1" type="ORF">DET59_12627</name>
</gene>
<dbReference type="Gene3D" id="3.30.470.20">
    <property type="entry name" value="ATP-grasp fold, B domain"/>
    <property type="match status" value="1"/>
</dbReference>
<evidence type="ECO:0000313" key="2">
    <source>
        <dbReference type="Proteomes" id="UP000252118"/>
    </source>
</evidence>
<comment type="caution">
    <text evidence="1">The sequence shown here is derived from an EMBL/GenBank/DDBJ whole genome shotgun (WGS) entry which is preliminary data.</text>
</comment>
<name>A0A366EFC0_9BACI</name>